<keyword evidence="2" id="KW-1185">Reference proteome</keyword>
<reference evidence="1" key="1">
    <citation type="submission" date="2022-06" db="EMBL/GenBank/DDBJ databases">
        <title>Phylogenomic reconstructions and comparative analyses of Kickxellomycotina fungi.</title>
        <authorList>
            <person name="Reynolds N.K."/>
            <person name="Stajich J.E."/>
            <person name="Barry K."/>
            <person name="Grigoriev I.V."/>
            <person name="Crous P."/>
            <person name="Smith M.E."/>
        </authorList>
    </citation>
    <scope>NUCLEOTIDE SEQUENCE</scope>
    <source>
        <strain evidence="1">RSA 2271</strain>
    </source>
</reference>
<proteinExistence type="predicted"/>
<dbReference type="Proteomes" id="UP001145114">
    <property type="component" value="Unassembled WGS sequence"/>
</dbReference>
<sequence length="299" mass="35119">MDYILEYADEWLLDGIYTKAGGLIGAEPLGRDSLVRQCLSLYVLVYIAIVSFYFLTAGFIYKFGYDHDLMKHPKFLPNQVSREIKTSFKALPVITLLTVPFFLGEIHGYSQLYENVDEYGWAYLVLSALMFIIFTDFGIYWVHRLEHHPLVYAKCHKLHHKWIVSTPFASHAFHPIDGWAQSLPYHIAVYVFPLHKLLYLGLFSFVNVWSIMIHDGEYVSRNPVVNGSAHHTVHHLYFNYNYGQFTTLFDRMFGSYRLPTAEIYDKSRRQSKKFLMKQAQEVDEMIKSIEKDEQKFKRQ</sequence>
<dbReference type="EMBL" id="JAMZIH010005836">
    <property type="protein sequence ID" value="KAJ1674588.1"/>
    <property type="molecule type" value="Genomic_DNA"/>
</dbReference>
<organism evidence="1 2">
    <name type="scientific">Spiromyces aspiralis</name>
    <dbReference type="NCBI Taxonomy" id="68401"/>
    <lineage>
        <taxon>Eukaryota</taxon>
        <taxon>Fungi</taxon>
        <taxon>Fungi incertae sedis</taxon>
        <taxon>Zoopagomycota</taxon>
        <taxon>Kickxellomycotina</taxon>
        <taxon>Kickxellomycetes</taxon>
        <taxon>Kickxellales</taxon>
        <taxon>Kickxellaceae</taxon>
        <taxon>Spiromyces</taxon>
    </lineage>
</organism>
<accession>A0ACC1HHJ4</accession>
<keyword evidence="1" id="KW-0560">Oxidoreductase</keyword>
<comment type="caution">
    <text evidence="1">The sequence shown here is derived from an EMBL/GenBank/DDBJ whole genome shotgun (WGS) entry which is preliminary data.</text>
</comment>
<protein>
    <submittedName>
        <fullName evidence="1">C-5 sterol desaturase</fullName>
        <ecNumber evidence="1">1.14.19.20</ecNumber>
    </submittedName>
</protein>
<evidence type="ECO:0000313" key="2">
    <source>
        <dbReference type="Proteomes" id="UP001145114"/>
    </source>
</evidence>
<gene>
    <name evidence="1" type="primary">ERG3</name>
    <name evidence="1" type="ORF">EV182_002972</name>
</gene>
<name>A0ACC1HHJ4_9FUNG</name>
<evidence type="ECO:0000313" key="1">
    <source>
        <dbReference type="EMBL" id="KAJ1674588.1"/>
    </source>
</evidence>
<dbReference type="EC" id="1.14.19.20" evidence="1"/>